<proteinExistence type="predicted"/>
<evidence type="ECO:0000313" key="1">
    <source>
        <dbReference type="EMBL" id="MFD1814911.1"/>
    </source>
</evidence>
<gene>
    <name evidence="1" type="ORF">ACFSJG_22045</name>
</gene>
<keyword evidence="2" id="KW-1185">Reference proteome</keyword>
<dbReference type="Proteomes" id="UP001597286">
    <property type="component" value="Unassembled WGS sequence"/>
</dbReference>
<comment type="caution">
    <text evidence="1">The sequence shown here is derived from an EMBL/GenBank/DDBJ whole genome shotgun (WGS) entry which is preliminary data.</text>
</comment>
<name>A0ABW4P8R8_9NOCA</name>
<organism evidence="1 2">
    <name type="scientific">Rhodococcus gannanensis</name>
    <dbReference type="NCBI Taxonomy" id="1960308"/>
    <lineage>
        <taxon>Bacteria</taxon>
        <taxon>Bacillati</taxon>
        <taxon>Actinomycetota</taxon>
        <taxon>Actinomycetes</taxon>
        <taxon>Mycobacteriales</taxon>
        <taxon>Nocardiaceae</taxon>
        <taxon>Rhodococcus</taxon>
    </lineage>
</organism>
<evidence type="ECO:0000313" key="2">
    <source>
        <dbReference type="Proteomes" id="UP001597286"/>
    </source>
</evidence>
<accession>A0ABW4P8R8</accession>
<dbReference type="RefSeq" id="WP_378487371.1">
    <property type="nucleotide sequence ID" value="NZ_JBHUFB010000020.1"/>
</dbReference>
<reference evidence="2" key="1">
    <citation type="journal article" date="2019" name="Int. J. Syst. Evol. Microbiol.">
        <title>The Global Catalogue of Microorganisms (GCM) 10K type strain sequencing project: providing services to taxonomists for standard genome sequencing and annotation.</title>
        <authorList>
            <consortium name="The Broad Institute Genomics Platform"/>
            <consortium name="The Broad Institute Genome Sequencing Center for Infectious Disease"/>
            <person name="Wu L."/>
            <person name="Ma J."/>
        </authorList>
    </citation>
    <scope>NUCLEOTIDE SEQUENCE [LARGE SCALE GENOMIC DNA]</scope>
    <source>
        <strain evidence="2">DT72</strain>
    </source>
</reference>
<sequence length="44" mass="4416">MALPQIPDIAALIAALIPPGTPIEVIVDPFPGSSLGFGSVTLES</sequence>
<protein>
    <submittedName>
        <fullName evidence="1">Uncharacterized protein</fullName>
    </submittedName>
</protein>
<dbReference type="EMBL" id="JBHUFB010000020">
    <property type="protein sequence ID" value="MFD1814911.1"/>
    <property type="molecule type" value="Genomic_DNA"/>
</dbReference>